<evidence type="ECO:0000256" key="2">
    <source>
        <dbReference type="ARBA" id="ARBA00022692"/>
    </source>
</evidence>
<keyword evidence="4 5" id="KW-0472">Membrane</keyword>
<evidence type="ECO:0000256" key="1">
    <source>
        <dbReference type="ARBA" id="ARBA00004141"/>
    </source>
</evidence>
<sequence>MTSFQQAQTLGGGPLIQACNFAVMTGVNASLSCVMKRVRGKEDVQSSMVATFGYGALFSLVSGMGEANHATNAITFGIFFAVFKVEFSRLGKIFQNHKLKM</sequence>
<evidence type="ECO:0000256" key="4">
    <source>
        <dbReference type="ARBA" id="ARBA00023136"/>
    </source>
</evidence>
<dbReference type="AlphaFoldDB" id="A0AA39SEM9"/>
<gene>
    <name evidence="6" type="ORF">LWI29_005480</name>
</gene>
<keyword evidence="2 5" id="KW-0812">Transmembrane</keyword>
<dbReference type="Proteomes" id="UP001168877">
    <property type="component" value="Unassembled WGS sequence"/>
</dbReference>
<evidence type="ECO:0000256" key="3">
    <source>
        <dbReference type="ARBA" id="ARBA00022989"/>
    </source>
</evidence>
<accession>A0AA39SEM9</accession>
<dbReference type="InterPro" id="IPR039175">
    <property type="entry name" value="TIM22"/>
</dbReference>
<protein>
    <submittedName>
        <fullName evidence="6">Uncharacterized protein</fullName>
    </submittedName>
</protein>
<dbReference type="GO" id="GO:0009706">
    <property type="term" value="C:chloroplast inner membrane"/>
    <property type="evidence" value="ECO:0007669"/>
    <property type="project" value="TreeGrafter"/>
</dbReference>
<comment type="subcellular location">
    <subcellularLocation>
        <location evidence="1">Membrane</location>
        <topology evidence="1">Multi-pass membrane protein</topology>
    </subcellularLocation>
</comment>
<dbReference type="EMBL" id="JAUESC010000381">
    <property type="protein sequence ID" value="KAK0588785.1"/>
    <property type="molecule type" value="Genomic_DNA"/>
</dbReference>
<name>A0AA39SEM9_ACESA</name>
<reference evidence="6" key="1">
    <citation type="journal article" date="2022" name="Plant J.">
        <title>Strategies of tolerance reflected in two North American maple genomes.</title>
        <authorList>
            <person name="McEvoy S.L."/>
            <person name="Sezen U.U."/>
            <person name="Trouern-Trend A."/>
            <person name="McMahon S.M."/>
            <person name="Schaberg P.G."/>
            <person name="Yang J."/>
            <person name="Wegrzyn J.L."/>
            <person name="Swenson N.G."/>
        </authorList>
    </citation>
    <scope>NUCLEOTIDE SEQUENCE</scope>
    <source>
        <strain evidence="6">NS2018</strain>
    </source>
</reference>
<dbReference type="GO" id="GO:0008320">
    <property type="term" value="F:protein transmembrane transporter activity"/>
    <property type="evidence" value="ECO:0007669"/>
    <property type="project" value="TreeGrafter"/>
</dbReference>
<dbReference type="GO" id="GO:0045036">
    <property type="term" value="P:protein targeting to chloroplast"/>
    <property type="evidence" value="ECO:0007669"/>
    <property type="project" value="TreeGrafter"/>
</dbReference>
<proteinExistence type="predicted"/>
<evidence type="ECO:0000313" key="7">
    <source>
        <dbReference type="Proteomes" id="UP001168877"/>
    </source>
</evidence>
<keyword evidence="7" id="KW-1185">Reference proteome</keyword>
<dbReference type="PANTHER" id="PTHR14110">
    <property type="entry name" value="MITOCHONDRIAL IMPORT INNER MEMBRANE TRANSLOCASE SUBUNIT TIM22"/>
    <property type="match status" value="1"/>
</dbReference>
<dbReference type="GO" id="GO:0045039">
    <property type="term" value="P:protein insertion into mitochondrial inner membrane"/>
    <property type="evidence" value="ECO:0007669"/>
    <property type="project" value="InterPro"/>
</dbReference>
<keyword evidence="3 5" id="KW-1133">Transmembrane helix</keyword>
<comment type="caution">
    <text evidence="6">The sequence shown here is derived from an EMBL/GenBank/DDBJ whole genome shotgun (WGS) entry which is preliminary data.</text>
</comment>
<evidence type="ECO:0000313" key="6">
    <source>
        <dbReference type="EMBL" id="KAK0588785.1"/>
    </source>
</evidence>
<organism evidence="6 7">
    <name type="scientific">Acer saccharum</name>
    <name type="common">Sugar maple</name>
    <dbReference type="NCBI Taxonomy" id="4024"/>
    <lineage>
        <taxon>Eukaryota</taxon>
        <taxon>Viridiplantae</taxon>
        <taxon>Streptophyta</taxon>
        <taxon>Embryophyta</taxon>
        <taxon>Tracheophyta</taxon>
        <taxon>Spermatophyta</taxon>
        <taxon>Magnoliopsida</taxon>
        <taxon>eudicotyledons</taxon>
        <taxon>Gunneridae</taxon>
        <taxon>Pentapetalae</taxon>
        <taxon>rosids</taxon>
        <taxon>malvids</taxon>
        <taxon>Sapindales</taxon>
        <taxon>Sapindaceae</taxon>
        <taxon>Hippocastanoideae</taxon>
        <taxon>Acereae</taxon>
        <taxon>Acer</taxon>
    </lineage>
</organism>
<feature type="transmembrane region" description="Helical" evidence="5">
    <location>
        <begin position="15"/>
        <end position="35"/>
    </location>
</feature>
<evidence type="ECO:0000256" key="5">
    <source>
        <dbReference type="SAM" id="Phobius"/>
    </source>
</evidence>
<dbReference type="GO" id="GO:0042721">
    <property type="term" value="C:TIM22 mitochondrial import inner membrane insertion complex"/>
    <property type="evidence" value="ECO:0007669"/>
    <property type="project" value="InterPro"/>
</dbReference>
<dbReference type="Pfam" id="PF02466">
    <property type="entry name" value="Tim17"/>
    <property type="match status" value="1"/>
</dbReference>
<dbReference type="PANTHER" id="PTHR14110:SF6">
    <property type="entry name" value="OS04G0405100 PROTEIN"/>
    <property type="match status" value="1"/>
</dbReference>
<reference evidence="6" key="2">
    <citation type="submission" date="2023-06" db="EMBL/GenBank/DDBJ databases">
        <authorList>
            <person name="Swenson N.G."/>
            <person name="Wegrzyn J.L."/>
            <person name="Mcevoy S.L."/>
        </authorList>
    </citation>
    <scope>NUCLEOTIDE SEQUENCE</scope>
    <source>
        <strain evidence="6">NS2018</strain>
        <tissue evidence="6">Leaf</tissue>
    </source>
</reference>